<reference evidence="2" key="1">
    <citation type="submission" date="2022-05" db="EMBL/GenBank/DDBJ databases">
        <title>The Musa troglodytarum L. genome provides insights into the mechanism of non-climacteric behaviour and enrichment of carotenoids.</title>
        <authorList>
            <person name="Wang J."/>
        </authorList>
    </citation>
    <scope>NUCLEOTIDE SEQUENCE</scope>
    <source>
        <tissue evidence="2">Leaf</tissue>
    </source>
</reference>
<dbReference type="OrthoDB" id="775677at2759"/>
<gene>
    <name evidence="2" type="ORF">MUK42_17883</name>
</gene>
<evidence type="ECO:0000313" key="3">
    <source>
        <dbReference type="Proteomes" id="UP001055439"/>
    </source>
</evidence>
<dbReference type="EMBL" id="CP097510">
    <property type="protein sequence ID" value="URE26406.1"/>
    <property type="molecule type" value="Genomic_DNA"/>
</dbReference>
<sequence length="192" mass="22181">LFPRVESEREKKKGQRDLTLPPSRGDRRRESTPSTASFLRHKAGMVNTNANSRLGEPTQQSEDSVSGVLVHNLSRRLEVLERSVHYLVDNMMTRLSVMEARVAALMRRMDGYNDLNRSWSQQVSLEFPAVSPDAPVVLPSPPVPSRHKKKQGTLTSRRVIRRYQRLVKSSWDNKSFIKHVIKKIKKKRRQRS</sequence>
<evidence type="ECO:0000256" key="1">
    <source>
        <dbReference type="SAM" id="MobiDB-lite"/>
    </source>
</evidence>
<dbReference type="EMBL" id="CP097510">
    <property type="protein sequence ID" value="URE26405.1"/>
    <property type="molecule type" value="Genomic_DNA"/>
</dbReference>
<name>A0A9E7KSY9_9LILI</name>
<feature type="compositionally biased region" description="Basic and acidic residues" evidence="1">
    <location>
        <begin position="1"/>
        <end position="11"/>
    </location>
</feature>
<feature type="region of interest" description="Disordered" evidence="1">
    <location>
        <begin position="1"/>
        <end position="37"/>
    </location>
</feature>
<organism evidence="2 3">
    <name type="scientific">Musa troglodytarum</name>
    <name type="common">fe'i banana</name>
    <dbReference type="NCBI Taxonomy" id="320322"/>
    <lineage>
        <taxon>Eukaryota</taxon>
        <taxon>Viridiplantae</taxon>
        <taxon>Streptophyta</taxon>
        <taxon>Embryophyta</taxon>
        <taxon>Tracheophyta</taxon>
        <taxon>Spermatophyta</taxon>
        <taxon>Magnoliopsida</taxon>
        <taxon>Liliopsida</taxon>
        <taxon>Zingiberales</taxon>
        <taxon>Musaceae</taxon>
        <taxon>Musa</taxon>
    </lineage>
</organism>
<proteinExistence type="predicted"/>
<feature type="non-terminal residue" evidence="2">
    <location>
        <position position="1"/>
    </location>
</feature>
<protein>
    <submittedName>
        <fullName evidence="2">Uncharacterized protein</fullName>
    </submittedName>
</protein>
<dbReference type="Proteomes" id="UP001055439">
    <property type="component" value="Chromosome 8"/>
</dbReference>
<evidence type="ECO:0000313" key="2">
    <source>
        <dbReference type="EMBL" id="URE26404.1"/>
    </source>
</evidence>
<accession>A0A9E7KSY9</accession>
<dbReference type="EMBL" id="CP097510">
    <property type="protein sequence ID" value="URE26404.1"/>
    <property type="molecule type" value="Genomic_DNA"/>
</dbReference>
<keyword evidence="3" id="KW-1185">Reference proteome</keyword>
<dbReference type="AlphaFoldDB" id="A0A9E7KSY9"/>